<dbReference type="EMBL" id="JAGPYM010000003">
    <property type="protein sequence ID" value="KAH6897255.1"/>
    <property type="molecule type" value="Genomic_DNA"/>
</dbReference>
<accession>A0A9P8WET0</accession>
<organism evidence="2 3">
    <name type="scientific">Thelonectria olida</name>
    <dbReference type="NCBI Taxonomy" id="1576542"/>
    <lineage>
        <taxon>Eukaryota</taxon>
        <taxon>Fungi</taxon>
        <taxon>Dikarya</taxon>
        <taxon>Ascomycota</taxon>
        <taxon>Pezizomycotina</taxon>
        <taxon>Sordariomycetes</taxon>
        <taxon>Hypocreomycetidae</taxon>
        <taxon>Hypocreales</taxon>
        <taxon>Nectriaceae</taxon>
        <taxon>Thelonectria</taxon>
    </lineage>
</organism>
<name>A0A9P8WET0_9HYPO</name>
<dbReference type="OrthoDB" id="3563866at2759"/>
<reference evidence="2 3" key="1">
    <citation type="journal article" date="2021" name="Nat. Commun.">
        <title>Genetic determinants of endophytism in the Arabidopsis root mycobiome.</title>
        <authorList>
            <person name="Mesny F."/>
            <person name="Miyauchi S."/>
            <person name="Thiergart T."/>
            <person name="Pickel B."/>
            <person name="Atanasova L."/>
            <person name="Karlsson M."/>
            <person name="Huettel B."/>
            <person name="Barry K.W."/>
            <person name="Haridas S."/>
            <person name="Chen C."/>
            <person name="Bauer D."/>
            <person name="Andreopoulos W."/>
            <person name="Pangilinan J."/>
            <person name="LaButti K."/>
            <person name="Riley R."/>
            <person name="Lipzen A."/>
            <person name="Clum A."/>
            <person name="Drula E."/>
            <person name="Henrissat B."/>
            <person name="Kohler A."/>
            <person name="Grigoriev I.V."/>
            <person name="Martin F.M."/>
            <person name="Hacquard S."/>
        </authorList>
    </citation>
    <scope>NUCLEOTIDE SEQUENCE [LARGE SCALE GENOMIC DNA]</scope>
    <source>
        <strain evidence="2 3">MPI-CAGE-CH-0241</strain>
    </source>
</reference>
<evidence type="ECO:0000256" key="1">
    <source>
        <dbReference type="SAM" id="MobiDB-lite"/>
    </source>
</evidence>
<dbReference type="AlphaFoldDB" id="A0A9P8WET0"/>
<dbReference type="Proteomes" id="UP000777438">
    <property type="component" value="Unassembled WGS sequence"/>
</dbReference>
<evidence type="ECO:0000313" key="3">
    <source>
        <dbReference type="Proteomes" id="UP000777438"/>
    </source>
</evidence>
<proteinExistence type="predicted"/>
<feature type="compositionally biased region" description="Low complexity" evidence="1">
    <location>
        <begin position="7"/>
        <end position="35"/>
    </location>
</feature>
<keyword evidence="3" id="KW-1185">Reference proteome</keyword>
<gene>
    <name evidence="2" type="ORF">B0T10DRAFT_181298</name>
</gene>
<feature type="region of interest" description="Disordered" evidence="1">
    <location>
        <begin position="1"/>
        <end position="61"/>
    </location>
</feature>
<comment type="caution">
    <text evidence="2">The sequence shown here is derived from an EMBL/GenBank/DDBJ whole genome shotgun (WGS) entry which is preliminary data.</text>
</comment>
<evidence type="ECO:0000313" key="2">
    <source>
        <dbReference type="EMBL" id="KAH6897255.1"/>
    </source>
</evidence>
<protein>
    <submittedName>
        <fullName evidence="2">Uncharacterized protein</fullName>
    </submittedName>
</protein>
<sequence>MAAPMMSRSESTSDSASITSKSSTPETTPLSTPAAETEDTCDTCKIGSKPLPALHREFPKPPQEVDVQTLLGRQPGRWTIQGQIAANNERAKASPAIVTEEQLKQRRAREFEAAKKDLLAFHIQAQPSSGSQW</sequence>